<dbReference type="PROSITE" id="PS51318">
    <property type="entry name" value="TAT"/>
    <property type="match status" value="1"/>
</dbReference>
<dbReference type="InterPro" id="IPR042100">
    <property type="entry name" value="Bug_dom1"/>
</dbReference>
<organism evidence="2 3">
    <name type="scientific">Roseococcus pinisoli</name>
    <dbReference type="NCBI Taxonomy" id="2835040"/>
    <lineage>
        <taxon>Bacteria</taxon>
        <taxon>Pseudomonadati</taxon>
        <taxon>Pseudomonadota</taxon>
        <taxon>Alphaproteobacteria</taxon>
        <taxon>Acetobacterales</taxon>
        <taxon>Roseomonadaceae</taxon>
        <taxon>Roseococcus</taxon>
    </lineage>
</organism>
<dbReference type="CDD" id="cd07012">
    <property type="entry name" value="PBP2_Bug_TTT"/>
    <property type="match status" value="1"/>
</dbReference>
<evidence type="ECO:0000313" key="2">
    <source>
        <dbReference type="EMBL" id="MBS7813158.1"/>
    </source>
</evidence>
<evidence type="ECO:0000313" key="3">
    <source>
        <dbReference type="Proteomes" id="UP000766336"/>
    </source>
</evidence>
<dbReference type="Gene3D" id="3.40.190.150">
    <property type="entry name" value="Bordetella uptake gene, domain 1"/>
    <property type="match status" value="1"/>
</dbReference>
<dbReference type="PANTHER" id="PTHR42928:SF5">
    <property type="entry name" value="BLR1237 PROTEIN"/>
    <property type="match status" value="1"/>
</dbReference>
<dbReference type="RefSeq" id="WP_213671856.1">
    <property type="nucleotide sequence ID" value="NZ_JAHCDA010000004.1"/>
</dbReference>
<dbReference type="Proteomes" id="UP000766336">
    <property type="component" value="Unassembled WGS sequence"/>
</dbReference>
<comment type="similarity">
    <text evidence="1">Belongs to the UPF0065 (bug) family.</text>
</comment>
<proteinExistence type="inferred from homology"/>
<dbReference type="Gene3D" id="3.40.190.10">
    <property type="entry name" value="Periplasmic binding protein-like II"/>
    <property type="match status" value="1"/>
</dbReference>
<accession>A0ABS5QIH2</accession>
<dbReference type="PIRSF" id="PIRSF017082">
    <property type="entry name" value="YflP"/>
    <property type="match status" value="1"/>
</dbReference>
<gene>
    <name evidence="2" type="ORF">KHU32_19590</name>
</gene>
<dbReference type="SUPFAM" id="SSF53850">
    <property type="entry name" value="Periplasmic binding protein-like II"/>
    <property type="match status" value="1"/>
</dbReference>
<keyword evidence="3" id="KW-1185">Reference proteome</keyword>
<name>A0ABS5QIH2_9PROT</name>
<protein>
    <submittedName>
        <fullName evidence="2">Tripartite tricarboxylate transporter substrate binding protein</fullName>
    </submittedName>
</protein>
<dbReference type="PANTHER" id="PTHR42928">
    <property type="entry name" value="TRICARBOXYLATE-BINDING PROTEIN"/>
    <property type="match status" value="1"/>
</dbReference>
<sequence length="329" mass="35971">MSHARSELSRRHALMVGAGILAVPAVSRAQARYPDRPIRLIIPWTPGSSSDVQLRNLADLASRALGQPVVAENRSGAGGTLHALTLAREARPDGYTIGQMHLSVVRRPYLVRTPQWDATTDFTHIIGLTGWLYGIAVKADSPFQTFREMITYAKANPGKLSFATSGIATTNHLAMEDIAAREGASFTHVPFRGSSEGVTGVLSGTVDMIADSSSWAPQVEAGGMRLLCVWTEERVGRFPTVPTLKELGHDMVVTSPYGISGPPRMDPGIVRTLHDTLKEGLFSAENTRVRGQFDMPVAYLNTEQYQDFIVRRAAYEREIVNRLGIRMDG</sequence>
<dbReference type="InterPro" id="IPR005064">
    <property type="entry name" value="BUG"/>
</dbReference>
<comment type="caution">
    <text evidence="2">The sequence shown here is derived from an EMBL/GenBank/DDBJ whole genome shotgun (WGS) entry which is preliminary data.</text>
</comment>
<dbReference type="InterPro" id="IPR006311">
    <property type="entry name" value="TAT_signal"/>
</dbReference>
<dbReference type="Pfam" id="PF03401">
    <property type="entry name" value="TctC"/>
    <property type="match status" value="1"/>
</dbReference>
<dbReference type="EMBL" id="JAHCDA010000004">
    <property type="protein sequence ID" value="MBS7813158.1"/>
    <property type="molecule type" value="Genomic_DNA"/>
</dbReference>
<evidence type="ECO:0000256" key="1">
    <source>
        <dbReference type="ARBA" id="ARBA00006987"/>
    </source>
</evidence>
<reference evidence="2 3" key="1">
    <citation type="submission" date="2021-05" db="EMBL/GenBank/DDBJ databases">
        <title>Roseococcus sp. XZZS9, whole genome shotgun sequencing project.</title>
        <authorList>
            <person name="Zhao G."/>
            <person name="Shen L."/>
        </authorList>
    </citation>
    <scope>NUCLEOTIDE SEQUENCE [LARGE SCALE GENOMIC DNA]</scope>
    <source>
        <strain evidence="2 3">XZZS9</strain>
    </source>
</reference>